<dbReference type="Proteomes" id="UP000266239">
    <property type="component" value="Unassembled WGS sequence"/>
</dbReference>
<organism evidence="1 2">
    <name type="scientific">Aphanomyces astaci</name>
    <name type="common">Crayfish plague agent</name>
    <dbReference type="NCBI Taxonomy" id="112090"/>
    <lineage>
        <taxon>Eukaryota</taxon>
        <taxon>Sar</taxon>
        <taxon>Stramenopiles</taxon>
        <taxon>Oomycota</taxon>
        <taxon>Saprolegniomycetes</taxon>
        <taxon>Saprolegniales</taxon>
        <taxon>Verrucalvaceae</taxon>
        <taxon>Aphanomyces</taxon>
    </lineage>
</organism>
<evidence type="ECO:0000313" key="2">
    <source>
        <dbReference type="Proteomes" id="UP000266239"/>
    </source>
</evidence>
<reference evidence="1 2" key="1">
    <citation type="submission" date="2018-08" db="EMBL/GenBank/DDBJ databases">
        <title>Aphanomyces genome sequencing and annotation.</title>
        <authorList>
            <person name="Minardi D."/>
            <person name="Oidtmann B."/>
            <person name="Van Der Giezen M."/>
            <person name="Studholme D.J."/>
        </authorList>
    </citation>
    <scope>NUCLEOTIDE SEQUENCE [LARGE SCALE GENOMIC DNA]</scope>
    <source>
        <strain evidence="1 2">Yx</strain>
    </source>
</reference>
<proteinExistence type="predicted"/>
<evidence type="ECO:0000313" key="1">
    <source>
        <dbReference type="EMBL" id="RHY09805.1"/>
    </source>
</evidence>
<protein>
    <submittedName>
        <fullName evidence="1">Uncharacterized protein</fullName>
    </submittedName>
</protein>
<name>A0A397AU44_APHAT</name>
<gene>
    <name evidence="1" type="ORF">DYB25_005553</name>
</gene>
<dbReference type="AlphaFoldDB" id="A0A397AU44"/>
<accession>A0A397AU44</accession>
<sequence>GNFSRLSAFLGKYHQLLLDQLFEILAASLFRKQGLFEPILLSQDRLLEFPDRLFVLPENPMLFFTDSFHPLAPLYFLFQTPFPFP</sequence>
<comment type="caution">
    <text evidence="1">The sequence shown here is derived from an EMBL/GenBank/DDBJ whole genome shotgun (WGS) entry which is preliminary data.</text>
</comment>
<dbReference type="EMBL" id="QUTA01006730">
    <property type="protein sequence ID" value="RHY09805.1"/>
    <property type="molecule type" value="Genomic_DNA"/>
</dbReference>
<feature type="non-terminal residue" evidence="1">
    <location>
        <position position="1"/>
    </location>
</feature>